<sequence>MDTLGGPTPIGANGQVSVPKHVLQALGWSSGDRVVLRVVDEEPDVLRIVPEAVALRQLRRGEEAERMMRMTSHVEPTRDESTSE</sequence>
<feature type="domain" description="SpoVT-AbrB" evidence="2">
    <location>
        <begin position="8"/>
        <end position="56"/>
    </location>
</feature>
<dbReference type="Gene3D" id="2.10.260.10">
    <property type="match status" value="1"/>
</dbReference>
<dbReference type="SMART" id="SM00966">
    <property type="entry name" value="SpoVT_AbrB"/>
    <property type="match status" value="1"/>
</dbReference>
<organism evidence="3 4">
    <name type="scientific">Mycolicibacterium mucogenicum</name>
    <name type="common">Mycobacterium mucogenicum</name>
    <dbReference type="NCBI Taxonomy" id="56689"/>
    <lineage>
        <taxon>Bacteria</taxon>
        <taxon>Bacillati</taxon>
        <taxon>Actinomycetota</taxon>
        <taxon>Actinomycetes</taxon>
        <taxon>Mycobacteriales</taxon>
        <taxon>Mycobacteriaceae</taxon>
        <taxon>Mycolicibacterium</taxon>
    </lineage>
</organism>
<dbReference type="NCBIfam" id="TIGR01439">
    <property type="entry name" value="lp_hng_hel_AbrB"/>
    <property type="match status" value="1"/>
</dbReference>
<evidence type="ECO:0000313" key="3">
    <source>
        <dbReference type="EMBL" id="OBJ43552.1"/>
    </source>
</evidence>
<name>A0A1A3H5K9_MYCMU</name>
<comment type="caution">
    <text evidence="3">The sequence shown here is derived from an EMBL/GenBank/DDBJ whole genome shotgun (WGS) entry which is preliminary data.</text>
</comment>
<feature type="region of interest" description="Disordered" evidence="1">
    <location>
        <begin position="64"/>
        <end position="84"/>
    </location>
</feature>
<dbReference type="InterPro" id="IPR037914">
    <property type="entry name" value="SpoVT-AbrB_sf"/>
</dbReference>
<feature type="compositionally biased region" description="Basic and acidic residues" evidence="1">
    <location>
        <begin position="75"/>
        <end position="84"/>
    </location>
</feature>
<evidence type="ECO:0000256" key="1">
    <source>
        <dbReference type="SAM" id="MobiDB-lite"/>
    </source>
</evidence>
<dbReference type="SUPFAM" id="SSF89447">
    <property type="entry name" value="AbrB/MazE/MraZ-like"/>
    <property type="match status" value="1"/>
</dbReference>
<dbReference type="EMBL" id="LZLC01000075">
    <property type="protein sequence ID" value="OBJ43552.1"/>
    <property type="molecule type" value="Genomic_DNA"/>
</dbReference>
<reference evidence="3 4" key="1">
    <citation type="submission" date="2016-06" db="EMBL/GenBank/DDBJ databases">
        <authorList>
            <person name="Kjaerup R.B."/>
            <person name="Dalgaard T.S."/>
            <person name="Juul-Madsen H.R."/>
        </authorList>
    </citation>
    <scope>NUCLEOTIDE SEQUENCE [LARGE SCALE GENOMIC DNA]</scope>
    <source>
        <strain evidence="3 4">1127319.6</strain>
    </source>
</reference>
<evidence type="ECO:0000259" key="2">
    <source>
        <dbReference type="SMART" id="SM00966"/>
    </source>
</evidence>
<proteinExistence type="predicted"/>
<dbReference type="OrthoDB" id="9811597at2"/>
<protein>
    <recommendedName>
        <fullName evidence="2">SpoVT-AbrB domain-containing protein</fullName>
    </recommendedName>
</protein>
<dbReference type="InterPro" id="IPR007159">
    <property type="entry name" value="SpoVT-AbrB_dom"/>
</dbReference>
<accession>A0A1A3H5K9</accession>
<dbReference type="Pfam" id="PF04014">
    <property type="entry name" value="MazE_antitoxin"/>
    <property type="match status" value="1"/>
</dbReference>
<dbReference type="Proteomes" id="UP000093898">
    <property type="component" value="Unassembled WGS sequence"/>
</dbReference>
<dbReference type="GO" id="GO:0003677">
    <property type="term" value="F:DNA binding"/>
    <property type="evidence" value="ECO:0007669"/>
    <property type="project" value="InterPro"/>
</dbReference>
<gene>
    <name evidence="3" type="ORF">A5630_18845</name>
</gene>
<evidence type="ECO:0000313" key="4">
    <source>
        <dbReference type="Proteomes" id="UP000093898"/>
    </source>
</evidence>
<dbReference type="AlphaFoldDB" id="A0A1A3H5K9"/>